<comment type="subcellular location">
    <subcellularLocation>
        <location evidence="1">Endomembrane system</location>
        <topology evidence="1">Multi-pass membrane protein</topology>
    </subcellularLocation>
</comment>
<dbReference type="EMBL" id="LITT01000062">
    <property type="protein sequence ID" value="OAA83282.1"/>
    <property type="molecule type" value="Genomic_DNA"/>
</dbReference>
<evidence type="ECO:0000256" key="1">
    <source>
        <dbReference type="ARBA" id="ARBA00004127"/>
    </source>
</evidence>
<feature type="transmembrane region" description="Helical" evidence="5">
    <location>
        <begin position="112"/>
        <end position="136"/>
    </location>
</feature>
<comment type="caution">
    <text evidence="6">The sequence shown here is derived from an EMBL/GenBank/DDBJ whole genome shotgun (WGS) entry which is preliminary data.</text>
</comment>
<dbReference type="Gene3D" id="1.20.120.1630">
    <property type="match status" value="1"/>
</dbReference>
<evidence type="ECO:0000256" key="3">
    <source>
        <dbReference type="ARBA" id="ARBA00022989"/>
    </source>
</evidence>
<evidence type="ECO:0000313" key="7">
    <source>
        <dbReference type="Proteomes" id="UP000077407"/>
    </source>
</evidence>
<dbReference type="Proteomes" id="UP000077407">
    <property type="component" value="Unassembled WGS sequence"/>
</dbReference>
<keyword evidence="4 5" id="KW-0472">Membrane</keyword>
<dbReference type="InterPro" id="IPR007318">
    <property type="entry name" value="Phopholipid_MeTrfase"/>
</dbReference>
<evidence type="ECO:0008006" key="8">
    <source>
        <dbReference type="Google" id="ProtNLM"/>
    </source>
</evidence>
<evidence type="ECO:0000256" key="2">
    <source>
        <dbReference type="ARBA" id="ARBA00022692"/>
    </source>
</evidence>
<evidence type="ECO:0000256" key="5">
    <source>
        <dbReference type="SAM" id="Phobius"/>
    </source>
</evidence>
<organism evidence="6 7">
    <name type="scientific">Clostridium ljungdahlii</name>
    <dbReference type="NCBI Taxonomy" id="1538"/>
    <lineage>
        <taxon>Bacteria</taxon>
        <taxon>Bacillati</taxon>
        <taxon>Bacillota</taxon>
        <taxon>Clostridia</taxon>
        <taxon>Eubacteriales</taxon>
        <taxon>Clostridiaceae</taxon>
        <taxon>Clostridium</taxon>
    </lineage>
</organism>
<dbReference type="OrthoDB" id="272002at2"/>
<dbReference type="Pfam" id="PF04191">
    <property type="entry name" value="PEMT"/>
    <property type="match status" value="1"/>
</dbReference>
<protein>
    <recommendedName>
        <fullName evidence="8">Isoprenylcysteine carboxyl methyltransferase (ICMT) family protein</fullName>
    </recommendedName>
</protein>
<keyword evidence="3 5" id="KW-1133">Transmembrane helix</keyword>
<name>A0A162KJL5_9CLOT</name>
<reference evidence="6 7" key="1">
    <citation type="journal article" date="2015" name="Biotechnol. Bioeng.">
        <title>Genome sequence and phenotypic characterization of Caulobacter segnis.</title>
        <authorList>
            <person name="Patel S."/>
            <person name="Fletcher B."/>
            <person name="Scott D.C."/>
            <person name="Ely B."/>
        </authorList>
    </citation>
    <scope>NUCLEOTIDE SEQUENCE [LARGE SCALE GENOMIC DNA]</scope>
    <source>
        <strain evidence="6 7">ERI-2</strain>
    </source>
</reference>
<dbReference type="GO" id="GO:0012505">
    <property type="term" value="C:endomembrane system"/>
    <property type="evidence" value="ECO:0007669"/>
    <property type="project" value="UniProtKB-SubCell"/>
</dbReference>
<accession>A0A162KJL5</accession>
<feature type="transmembrane region" description="Helical" evidence="5">
    <location>
        <begin position="68"/>
        <end position="91"/>
    </location>
</feature>
<evidence type="ECO:0000256" key="4">
    <source>
        <dbReference type="ARBA" id="ARBA00023136"/>
    </source>
</evidence>
<evidence type="ECO:0000313" key="6">
    <source>
        <dbReference type="EMBL" id="OAA83282.1"/>
    </source>
</evidence>
<proteinExistence type="predicted"/>
<gene>
    <name evidence="6" type="ORF">WY13_03610</name>
</gene>
<dbReference type="RefSeq" id="WP_063556873.1">
    <property type="nucleotide sequence ID" value="NZ_LITT01000062.1"/>
</dbReference>
<dbReference type="AlphaFoldDB" id="A0A162KJL5"/>
<dbReference type="PATRIC" id="fig|1538.10.peg.3688"/>
<sequence length="172" mass="20123">MNAVLTVMPIILIRYGLLSIVNKEALKRAGLFAPVIGREKVTYWVYQISTTIILLYLLLLKIRADSEWFYIGLVIYSLGIILYGVSIINYAKPKMSGINLNGLYRVSRNPMYIAYFISFLGCVFLTQSWILLVLLICFQISAHWIILSEERWCIKEFGEEYLKYMNRVRRYI</sequence>
<feature type="transmembrane region" description="Helical" evidence="5">
    <location>
        <begin position="6"/>
        <end position="22"/>
    </location>
</feature>
<feature type="transmembrane region" description="Helical" evidence="5">
    <location>
        <begin position="43"/>
        <end position="62"/>
    </location>
</feature>
<keyword evidence="2 5" id="KW-0812">Transmembrane</keyword>